<evidence type="ECO:0000256" key="1">
    <source>
        <dbReference type="ARBA" id="ARBA00004496"/>
    </source>
</evidence>
<dbReference type="CDD" id="cd18084">
    <property type="entry name" value="RsmE-like"/>
    <property type="match status" value="1"/>
</dbReference>
<dbReference type="InterPro" id="IPR006700">
    <property type="entry name" value="RsmE"/>
</dbReference>
<dbReference type="GO" id="GO:0070475">
    <property type="term" value="P:rRNA base methylation"/>
    <property type="evidence" value="ECO:0007669"/>
    <property type="project" value="TreeGrafter"/>
</dbReference>
<comment type="function">
    <text evidence="9">Specifically methylates the N3 position of the uracil ring of uridine 1498 (m3U1498) in 16S rRNA. Acts on the fully assembled 30S ribosomal subunit.</text>
</comment>
<comment type="catalytic activity">
    <reaction evidence="10">
        <text>uridine(1498) in 16S rRNA + S-adenosyl-L-methionine = N(3)-methyluridine(1498) in 16S rRNA + S-adenosyl-L-homocysteine + H(+)</text>
        <dbReference type="Rhea" id="RHEA:42920"/>
        <dbReference type="Rhea" id="RHEA-COMP:10283"/>
        <dbReference type="Rhea" id="RHEA-COMP:10284"/>
        <dbReference type="ChEBI" id="CHEBI:15378"/>
        <dbReference type="ChEBI" id="CHEBI:57856"/>
        <dbReference type="ChEBI" id="CHEBI:59789"/>
        <dbReference type="ChEBI" id="CHEBI:65315"/>
        <dbReference type="ChEBI" id="CHEBI:74502"/>
        <dbReference type="EC" id="2.1.1.193"/>
    </reaction>
</comment>
<dbReference type="InterPro" id="IPR029026">
    <property type="entry name" value="tRNA_m1G_MTases_N"/>
</dbReference>
<dbReference type="AlphaFoldDB" id="A0A3B1D452"/>
<dbReference type="GO" id="GO:0005737">
    <property type="term" value="C:cytoplasm"/>
    <property type="evidence" value="ECO:0007669"/>
    <property type="project" value="UniProtKB-SubCell"/>
</dbReference>
<keyword evidence="6 12" id="KW-0489">Methyltransferase</keyword>
<evidence type="ECO:0000259" key="11">
    <source>
        <dbReference type="Pfam" id="PF04452"/>
    </source>
</evidence>
<accession>A0A3B1D452</accession>
<dbReference type="PANTHER" id="PTHR30027:SF3">
    <property type="entry name" value="16S RRNA (URACIL(1498)-N(3))-METHYLTRANSFERASE"/>
    <property type="match status" value="1"/>
</dbReference>
<dbReference type="Gene3D" id="3.40.1280.10">
    <property type="match status" value="1"/>
</dbReference>
<reference evidence="12" key="1">
    <citation type="submission" date="2018-06" db="EMBL/GenBank/DDBJ databases">
        <authorList>
            <person name="Zhirakovskaya E."/>
        </authorList>
    </citation>
    <scope>NUCLEOTIDE SEQUENCE</scope>
</reference>
<dbReference type="NCBIfam" id="TIGR00046">
    <property type="entry name" value="RsmE family RNA methyltransferase"/>
    <property type="match status" value="1"/>
</dbReference>
<evidence type="ECO:0000256" key="4">
    <source>
        <dbReference type="ARBA" id="ARBA00022490"/>
    </source>
</evidence>
<evidence type="ECO:0000313" key="12">
    <source>
        <dbReference type="EMBL" id="VAX23527.1"/>
    </source>
</evidence>
<dbReference type="EMBL" id="UOGB01000274">
    <property type="protein sequence ID" value="VAX23527.1"/>
    <property type="molecule type" value="Genomic_DNA"/>
</dbReference>
<sequence length="197" mass="21375">RKFVCSVSSIDKNSVRANIVKKLKTAEDTLPSVTLAQAIPKGRKMDTIIRMACEIGAERIVPVITERCVIKLNKDSQAKKMERWREISVSAAQQSGADCPALIMNPVGIEDLPDLVPSDHSIVLWENETRSLKSALSGLNSKRSVLLLAGPEGGFTDDEVEKLKSSGFMTASLGSKILRTETAGIAGLSALFYHFSD</sequence>
<dbReference type="SUPFAM" id="SSF75217">
    <property type="entry name" value="alpha/beta knot"/>
    <property type="match status" value="1"/>
</dbReference>
<dbReference type="EC" id="2.1.1.193" evidence="3"/>
<comment type="similarity">
    <text evidence="2">Belongs to the RNA methyltransferase RsmE family.</text>
</comment>
<evidence type="ECO:0000256" key="2">
    <source>
        <dbReference type="ARBA" id="ARBA00005528"/>
    </source>
</evidence>
<keyword evidence="4" id="KW-0963">Cytoplasm</keyword>
<proteinExistence type="inferred from homology"/>
<evidence type="ECO:0000256" key="8">
    <source>
        <dbReference type="ARBA" id="ARBA00022691"/>
    </source>
</evidence>
<dbReference type="PANTHER" id="PTHR30027">
    <property type="entry name" value="RIBOSOMAL RNA SMALL SUBUNIT METHYLTRANSFERASE E"/>
    <property type="match status" value="1"/>
</dbReference>
<comment type="subcellular location">
    <subcellularLocation>
        <location evidence="1">Cytoplasm</location>
    </subcellularLocation>
</comment>
<evidence type="ECO:0000256" key="6">
    <source>
        <dbReference type="ARBA" id="ARBA00022603"/>
    </source>
</evidence>
<dbReference type="PIRSF" id="PIRSF015601">
    <property type="entry name" value="MTase_slr0722"/>
    <property type="match status" value="1"/>
</dbReference>
<evidence type="ECO:0000256" key="5">
    <source>
        <dbReference type="ARBA" id="ARBA00022552"/>
    </source>
</evidence>
<dbReference type="InterPro" id="IPR029028">
    <property type="entry name" value="Alpha/beta_knot_MTases"/>
</dbReference>
<keyword evidence="8" id="KW-0949">S-adenosyl-L-methionine</keyword>
<evidence type="ECO:0000256" key="3">
    <source>
        <dbReference type="ARBA" id="ARBA00012328"/>
    </source>
</evidence>
<protein>
    <recommendedName>
        <fullName evidence="3">16S rRNA (uracil(1498)-N(3))-methyltransferase</fullName>
        <ecNumber evidence="3">2.1.1.193</ecNumber>
    </recommendedName>
</protein>
<evidence type="ECO:0000256" key="9">
    <source>
        <dbReference type="ARBA" id="ARBA00025699"/>
    </source>
</evidence>
<evidence type="ECO:0000256" key="7">
    <source>
        <dbReference type="ARBA" id="ARBA00022679"/>
    </source>
</evidence>
<dbReference type="Pfam" id="PF04452">
    <property type="entry name" value="Methyltrans_RNA"/>
    <property type="match status" value="1"/>
</dbReference>
<keyword evidence="7 12" id="KW-0808">Transferase</keyword>
<evidence type="ECO:0000256" key="10">
    <source>
        <dbReference type="ARBA" id="ARBA00047944"/>
    </source>
</evidence>
<keyword evidence="5" id="KW-0698">rRNA processing</keyword>
<feature type="non-terminal residue" evidence="12">
    <location>
        <position position="1"/>
    </location>
</feature>
<gene>
    <name evidence="12" type="ORF">MNBD_NITROSPINAE03-110</name>
</gene>
<organism evidence="12">
    <name type="scientific">hydrothermal vent metagenome</name>
    <dbReference type="NCBI Taxonomy" id="652676"/>
    <lineage>
        <taxon>unclassified sequences</taxon>
        <taxon>metagenomes</taxon>
        <taxon>ecological metagenomes</taxon>
    </lineage>
</organism>
<dbReference type="InterPro" id="IPR046886">
    <property type="entry name" value="RsmE_MTase_dom"/>
</dbReference>
<feature type="domain" description="Ribosomal RNA small subunit methyltransferase E methyltransferase" evidence="11">
    <location>
        <begin position="31"/>
        <end position="191"/>
    </location>
</feature>
<name>A0A3B1D452_9ZZZZ</name>
<dbReference type="GO" id="GO:0070042">
    <property type="term" value="F:rRNA (uridine-N3-)-methyltransferase activity"/>
    <property type="evidence" value="ECO:0007669"/>
    <property type="project" value="TreeGrafter"/>
</dbReference>